<sequence length="190" mass="21113">MKKLAIIFPGVGYTCTKPLLYYTASMAAERGYEIIRLDYGQDIHTFHGRTPAELEPVIKLAIKRTLPQLENVPFSEYDDIIFISKSIGTTIACQLETALQLKGKVHQFLMTPIPSTLRYLSDINGLFFAGTADPYMPESKIHAAARNFPDKTGGIFEGCNHSLEQKGDTLGALKNVRLIVECLDKMLTNA</sequence>
<accession>A0ABX2H929</accession>
<organism evidence="1 2">
    <name type="scientific">Blautia faecis</name>
    <dbReference type="NCBI Taxonomy" id="871665"/>
    <lineage>
        <taxon>Bacteria</taxon>
        <taxon>Bacillati</taxon>
        <taxon>Bacillota</taxon>
        <taxon>Clostridia</taxon>
        <taxon>Lachnospirales</taxon>
        <taxon>Lachnospiraceae</taxon>
        <taxon>Blautia</taxon>
    </lineage>
</organism>
<dbReference type="Gene3D" id="3.40.50.1820">
    <property type="entry name" value="alpha/beta hydrolase"/>
    <property type="match status" value="1"/>
</dbReference>
<comment type="caution">
    <text evidence="1">The sequence shown here is derived from an EMBL/GenBank/DDBJ whole genome shotgun (WGS) entry which is preliminary data.</text>
</comment>
<evidence type="ECO:0000313" key="2">
    <source>
        <dbReference type="Proteomes" id="UP001644719"/>
    </source>
</evidence>
<dbReference type="InterPro" id="IPR029058">
    <property type="entry name" value="AB_hydrolase_fold"/>
</dbReference>
<evidence type="ECO:0000313" key="1">
    <source>
        <dbReference type="EMBL" id="NSG86083.1"/>
    </source>
</evidence>
<keyword evidence="2" id="KW-1185">Reference proteome</keyword>
<name>A0ABX2H929_9FIRM</name>
<dbReference type="Proteomes" id="UP001644719">
    <property type="component" value="Unassembled WGS sequence"/>
</dbReference>
<protein>
    <recommendedName>
        <fullName evidence="3">Alpha/beta hydrolase</fullName>
    </recommendedName>
</protein>
<dbReference type="RefSeq" id="WP_173769936.1">
    <property type="nucleotide sequence ID" value="NZ_JAAITS010000032.1"/>
</dbReference>
<evidence type="ECO:0008006" key="3">
    <source>
        <dbReference type="Google" id="ProtNLM"/>
    </source>
</evidence>
<gene>
    <name evidence="1" type="ORF">G5B17_11845</name>
</gene>
<proteinExistence type="predicted"/>
<dbReference type="EMBL" id="JAAITS010000032">
    <property type="protein sequence ID" value="NSG86083.1"/>
    <property type="molecule type" value="Genomic_DNA"/>
</dbReference>
<dbReference type="SUPFAM" id="SSF53474">
    <property type="entry name" value="alpha/beta-Hydrolases"/>
    <property type="match status" value="1"/>
</dbReference>
<reference evidence="1 2" key="1">
    <citation type="journal article" date="2020" name="Cell Host Microbe">
        <title>Functional and Genomic Variation between Human-Derived Isolates of Lachnospiraceae Reveals Inter- and Intra-Species Diversity.</title>
        <authorList>
            <person name="Sorbara M.T."/>
            <person name="Littmann E.R."/>
            <person name="Fontana E."/>
            <person name="Moody T.U."/>
            <person name="Kohout C.E."/>
            <person name="Gjonbalaj M."/>
            <person name="Eaton V."/>
            <person name="Seok R."/>
            <person name="Leiner I.M."/>
            <person name="Pamer E.G."/>
        </authorList>
    </citation>
    <scope>NUCLEOTIDE SEQUENCE [LARGE SCALE GENOMIC DNA]</scope>
    <source>
        <strain evidence="1 2">MSK.17.74</strain>
    </source>
</reference>